<dbReference type="EMBL" id="QXWZ01000051">
    <property type="protein sequence ID" value="NBI80390.1"/>
    <property type="molecule type" value="Genomic_DNA"/>
</dbReference>
<gene>
    <name evidence="1" type="ORF">D3Z39_16325</name>
</gene>
<protein>
    <submittedName>
        <fullName evidence="1">Metallophosphatase</fullName>
    </submittedName>
</protein>
<proteinExistence type="predicted"/>
<evidence type="ECO:0000313" key="2">
    <source>
        <dbReference type="Proteomes" id="UP000446348"/>
    </source>
</evidence>
<dbReference type="AlphaFoldDB" id="A0A845RJY0"/>
<dbReference type="Gene3D" id="3.60.21.10">
    <property type="match status" value="1"/>
</dbReference>
<accession>A0A845RJY0</accession>
<dbReference type="OrthoDB" id="9787800at2"/>
<dbReference type="SUPFAM" id="SSF56300">
    <property type="entry name" value="Metallo-dependent phosphatases"/>
    <property type="match status" value="1"/>
</dbReference>
<sequence length="249" mass="29728">MLYITGDTHGGFQRFNTKIFPQQKQMGHSDYAVITGDFGGVWDDSPREAYWLNWLEEKPFTTLFVDGNHENFDRLGELPVHQWQGGKVHYVRPHVLHLMRGQVFEIDGTSFFTMGGAASHDIQDGILDPASPDFEREYWFKRRTRQMFRVKGVSWWPEELPSVEEYEEAVRNLERVTWRVNCVLTHCAPTSIQQKLDRNYTPDRLTDFLQMVKRRCQFDYWFLGHYHRNCVVDDRFIIQWKQMVELQRE</sequence>
<evidence type="ECO:0000313" key="1">
    <source>
        <dbReference type="EMBL" id="NBI80390.1"/>
    </source>
</evidence>
<reference evidence="1 2" key="1">
    <citation type="submission" date="2018-08" db="EMBL/GenBank/DDBJ databases">
        <title>Murine metabolic-syndrome-specific gut microbial biobank.</title>
        <authorList>
            <person name="Liu C."/>
        </authorList>
    </citation>
    <scope>NUCLEOTIDE SEQUENCE [LARGE SCALE GENOMIC DNA]</scope>
    <source>
        <strain evidence="1 2">X69</strain>
    </source>
</reference>
<organism evidence="1 2">
    <name type="scientific">Anaerotruncus colihominis</name>
    <dbReference type="NCBI Taxonomy" id="169435"/>
    <lineage>
        <taxon>Bacteria</taxon>
        <taxon>Bacillati</taxon>
        <taxon>Bacillota</taxon>
        <taxon>Clostridia</taxon>
        <taxon>Eubacteriales</taxon>
        <taxon>Oscillospiraceae</taxon>
        <taxon>Anaerotruncus</taxon>
    </lineage>
</organism>
<dbReference type="RefSeq" id="WP_160211064.1">
    <property type="nucleotide sequence ID" value="NZ_QXWZ01000051.1"/>
</dbReference>
<dbReference type="InterPro" id="IPR029052">
    <property type="entry name" value="Metallo-depent_PP-like"/>
</dbReference>
<name>A0A845RJY0_9FIRM</name>
<comment type="caution">
    <text evidence="1">The sequence shown here is derived from an EMBL/GenBank/DDBJ whole genome shotgun (WGS) entry which is preliminary data.</text>
</comment>
<dbReference type="CDD" id="cd00838">
    <property type="entry name" value="MPP_superfamily"/>
    <property type="match status" value="1"/>
</dbReference>
<dbReference type="Proteomes" id="UP000446348">
    <property type="component" value="Unassembled WGS sequence"/>
</dbReference>